<feature type="signal peptide" evidence="1">
    <location>
        <begin position="1"/>
        <end position="21"/>
    </location>
</feature>
<dbReference type="PROSITE" id="PS51257">
    <property type="entry name" value="PROKAR_LIPOPROTEIN"/>
    <property type="match status" value="1"/>
</dbReference>
<dbReference type="OMA" id="RFDYPNG"/>
<organism evidence="2 3">
    <name type="scientific">Flavobacterium branchiophilum</name>
    <dbReference type="NCBI Taxonomy" id="55197"/>
    <lineage>
        <taxon>Bacteria</taxon>
        <taxon>Pseudomonadati</taxon>
        <taxon>Bacteroidota</taxon>
        <taxon>Flavobacteriia</taxon>
        <taxon>Flavobacteriales</taxon>
        <taxon>Flavobacteriaceae</taxon>
        <taxon>Flavobacterium</taxon>
    </lineage>
</organism>
<name>A0A543G403_9FLAO</name>
<dbReference type="AlphaFoldDB" id="A0A543G403"/>
<proteinExistence type="predicted"/>
<sequence length="201" mass="21354">MKKQILTLVATLLLFSCSKDSAPETPADTLPPATTTGANTAGCYINGKLLIPKNGSQAIGGSPLYGLKLNAGGNFHPPTIGGDYWQLEIANKKDINGAGIILWIKNMSTGNGGYIVGQSNGELYSYGPNNNQIIAGISENGINKTYWSAANAGTIVISRFDYPNGNYSGTFNCTLYNKDNPSETIQVTDGRFDINLATLNH</sequence>
<reference evidence="2 3" key="1">
    <citation type="submission" date="2019-06" db="EMBL/GenBank/DDBJ databases">
        <title>Genomic Encyclopedia of Archaeal and Bacterial Type Strains, Phase II (KMG-II): from individual species to whole genera.</title>
        <authorList>
            <person name="Goeker M."/>
        </authorList>
    </citation>
    <scope>NUCLEOTIDE SEQUENCE [LARGE SCALE GENOMIC DNA]</scope>
    <source>
        <strain evidence="2 3">DSM 24789</strain>
    </source>
</reference>
<keyword evidence="1" id="KW-0732">Signal</keyword>
<comment type="caution">
    <text evidence="2">The sequence shown here is derived from an EMBL/GenBank/DDBJ whole genome shotgun (WGS) entry which is preliminary data.</text>
</comment>
<gene>
    <name evidence="2" type="ORF">BC670_1675</name>
</gene>
<protein>
    <recommendedName>
        <fullName evidence="4">Lipoprotein</fullName>
    </recommendedName>
</protein>
<dbReference type="RefSeq" id="WP_014082891.1">
    <property type="nucleotide sequence ID" value="NZ_CBCSFI010000046.1"/>
</dbReference>
<accession>A0A543G403</accession>
<feature type="chain" id="PRO_5021725631" description="Lipoprotein" evidence="1">
    <location>
        <begin position="22"/>
        <end position="201"/>
    </location>
</feature>
<evidence type="ECO:0000313" key="2">
    <source>
        <dbReference type="EMBL" id="TQM40765.1"/>
    </source>
</evidence>
<evidence type="ECO:0008006" key="4">
    <source>
        <dbReference type="Google" id="ProtNLM"/>
    </source>
</evidence>
<evidence type="ECO:0000256" key="1">
    <source>
        <dbReference type="SAM" id="SignalP"/>
    </source>
</evidence>
<dbReference type="Proteomes" id="UP000320773">
    <property type="component" value="Unassembled WGS sequence"/>
</dbReference>
<evidence type="ECO:0000313" key="3">
    <source>
        <dbReference type="Proteomes" id="UP000320773"/>
    </source>
</evidence>
<dbReference type="EMBL" id="VFPJ01000001">
    <property type="protein sequence ID" value="TQM40765.1"/>
    <property type="molecule type" value="Genomic_DNA"/>
</dbReference>